<comment type="caution">
    <text evidence="3">The sequence shown here is derived from an EMBL/GenBank/DDBJ whole genome shotgun (WGS) entry which is preliminary data.</text>
</comment>
<feature type="transmembrane region" description="Helical" evidence="2">
    <location>
        <begin position="77"/>
        <end position="99"/>
    </location>
</feature>
<dbReference type="EMBL" id="JBHSQK010000032">
    <property type="protein sequence ID" value="MFC5949337.1"/>
    <property type="molecule type" value="Genomic_DNA"/>
</dbReference>
<evidence type="ECO:0000256" key="2">
    <source>
        <dbReference type="SAM" id="Phobius"/>
    </source>
</evidence>
<keyword evidence="2" id="KW-1133">Transmembrane helix</keyword>
<feature type="region of interest" description="Disordered" evidence="1">
    <location>
        <begin position="1"/>
        <end position="22"/>
    </location>
</feature>
<sequence length="105" mass="10963">MGRRNEPASTDGRPVVDGTAVSSARLRAEVREQLEAEHGGRDEEVVRARAELGESLARLDSGLQVLRARLTEKAVHVAKIAGGVAAVGAALTGAAVVAWKRTAPD</sequence>
<evidence type="ECO:0000256" key="1">
    <source>
        <dbReference type="SAM" id="MobiDB-lite"/>
    </source>
</evidence>
<keyword evidence="4" id="KW-1185">Reference proteome</keyword>
<dbReference type="Proteomes" id="UP001596119">
    <property type="component" value="Unassembled WGS sequence"/>
</dbReference>
<organism evidence="3 4">
    <name type="scientific">Pseudonocardia lutea</name>
    <dbReference type="NCBI Taxonomy" id="2172015"/>
    <lineage>
        <taxon>Bacteria</taxon>
        <taxon>Bacillati</taxon>
        <taxon>Actinomycetota</taxon>
        <taxon>Actinomycetes</taxon>
        <taxon>Pseudonocardiales</taxon>
        <taxon>Pseudonocardiaceae</taxon>
        <taxon>Pseudonocardia</taxon>
    </lineage>
</organism>
<protein>
    <recommendedName>
        <fullName evidence="5">DUF3618 domain-containing protein</fullName>
    </recommendedName>
</protein>
<reference evidence="4" key="1">
    <citation type="journal article" date="2019" name="Int. J. Syst. Evol. Microbiol.">
        <title>The Global Catalogue of Microorganisms (GCM) 10K type strain sequencing project: providing services to taxonomists for standard genome sequencing and annotation.</title>
        <authorList>
            <consortium name="The Broad Institute Genomics Platform"/>
            <consortium name="The Broad Institute Genome Sequencing Center for Infectious Disease"/>
            <person name="Wu L."/>
            <person name="Ma J."/>
        </authorList>
    </citation>
    <scope>NUCLEOTIDE SEQUENCE [LARGE SCALE GENOMIC DNA]</scope>
    <source>
        <strain evidence="4">CGMCC 4.7397</strain>
    </source>
</reference>
<accession>A0ABW1IAF4</accession>
<evidence type="ECO:0008006" key="5">
    <source>
        <dbReference type="Google" id="ProtNLM"/>
    </source>
</evidence>
<name>A0ABW1IAF4_9PSEU</name>
<gene>
    <name evidence="3" type="ORF">ACFQH9_13765</name>
</gene>
<keyword evidence="2" id="KW-0812">Transmembrane</keyword>
<evidence type="ECO:0000313" key="3">
    <source>
        <dbReference type="EMBL" id="MFC5949337.1"/>
    </source>
</evidence>
<keyword evidence="2" id="KW-0472">Membrane</keyword>
<proteinExistence type="predicted"/>
<evidence type="ECO:0000313" key="4">
    <source>
        <dbReference type="Proteomes" id="UP001596119"/>
    </source>
</evidence>
<dbReference type="RefSeq" id="WP_379566435.1">
    <property type="nucleotide sequence ID" value="NZ_JBHSQK010000032.1"/>
</dbReference>